<dbReference type="AlphaFoldDB" id="W4G5M1"/>
<evidence type="ECO:0000313" key="1">
    <source>
        <dbReference type="EMBL" id="ETV74354.1"/>
    </source>
</evidence>
<organism evidence="1">
    <name type="scientific">Aphanomyces astaci</name>
    <name type="common">Crayfish plague agent</name>
    <dbReference type="NCBI Taxonomy" id="112090"/>
    <lineage>
        <taxon>Eukaryota</taxon>
        <taxon>Sar</taxon>
        <taxon>Stramenopiles</taxon>
        <taxon>Oomycota</taxon>
        <taxon>Saprolegniomycetes</taxon>
        <taxon>Saprolegniales</taxon>
        <taxon>Verrucalvaceae</taxon>
        <taxon>Aphanomyces</taxon>
    </lineage>
</organism>
<name>W4G5M1_APHAT</name>
<dbReference type="GeneID" id="20812945"/>
<dbReference type="RefSeq" id="XP_009836012.1">
    <property type="nucleotide sequence ID" value="XM_009837710.1"/>
</dbReference>
<protein>
    <submittedName>
        <fullName evidence="1">Uncharacterized protein</fullName>
    </submittedName>
</protein>
<gene>
    <name evidence="1" type="ORF">H257_10949</name>
</gene>
<dbReference type="VEuPathDB" id="FungiDB:H257_10949"/>
<reference evidence="1" key="1">
    <citation type="submission" date="2013-12" db="EMBL/GenBank/DDBJ databases">
        <title>The Genome Sequence of Aphanomyces astaci APO3.</title>
        <authorList>
            <consortium name="The Broad Institute Genomics Platform"/>
            <person name="Russ C."/>
            <person name="Tyler B."/>
            <person name="van West P."/>
            <person name="Dieguez-Uribeondo J."/>
            <person name="Young S.K."/>
            <person name="Zeng Q."/>
            <person name="Gargeya S."/>
            <person name="Fitzgerald M."/>
            <person name="Abouelleil A."/>
            <person name="Alvarado L."/>
            <person name="Chapman S.B."/>
            <person name="Gainer-Dewar J."/>
            <person name="Goldberg J."/>
            <person name="Griggs A."/>
            <person name="Gujja S."/>
            <person name="Hansen M."/>
            <person name="Howarth C."/>
            <person name="Imamovic A."/>
            <person name="Ireland A."/>
            <person name="Larimer J."/>
            <person name="McCowan C."/>
            <person name="Murphy C."/>
            <person name="Pearson M."/>
            <person name="Poon T.W."/>
            <person name="Priest M."/>
            <person name="Roberts A."/>
            <person name="Saif S."/>
            <person name="Shea T."/>
            <person name="Sykes S."/>
            <person name="Wortman J."/>
            <person name="Nusbaum C."/>
            <person name="Birren B."/>
        </authorList>
    </citation>
    <scope>NUCLEOTIDE SEQUENCE [LARGE SCALE GENOMIC DNA]</scope>
    <source>
        <strain evidence="1">APO3</strain>
    </source>
</reference>
<dbReference type="OrthoDB" id="10005335at2759"/>
<accession>W4G5M1</accession>
<proteinExistence type="predicted"/>
<dbReference type="EMBL" id="KI913144">
    <property type="protein sequence ID" value="ETV74354.1"/>
    <property type="molecule type" value="Genomic_DNA"/>
</dbReference>
<sequence length="198" mass="21431">MTALPRIVVENEPARIYHIHTFGGWTIDIDFNLPESSQPELERLTALVGTLVEAECPAAKCFGVTGVGEGIVWNCVTAGYTNLKFKVKGELHANPGPTIGNGKTKAAATHPDVVQSIQAFVDEYVSEARLHQGLTILDERGLPRSLKSMGYFIKWVQGDVLKEEADTIAANALNARTLIAPIAANARGWFKQAVAAYT</sequence>